<dbReference type="Pfam" id="PF00400">
    <property type="entry name" value="WD40"/>
    <property type="match status" value="5"/>
</dbReference>
<name>A0A1X0QZI9_RHIZD</name>
<evidence type="ECO:0000256" key="4">
    <source>
        <dbReference type="SAM" id="MobiDB-lite"/>
    </source>
</evidence>
<evidence type="ECO:0000313" key="5">
    <source>
        <dbReference type="EMBL" id="ORE05175.1"/>
    </source>
</evidence>
<dbReference type="SUPFAM" id="SSF50978">
    <property type="entry name" value="WD40 repeat-like"/>
    <property type="match status" value="1"/>
</dbReference>
<sequence>MTYTTSEEGKPKNKDPSIVLDAFLDEEGDTTIVNKKQKRSFFERLGLKKKQIAPSTITKDHLDYTDEEESEEDENSMESTEEDNIVPQTSISTPTAKPHQYIKTKTKYKKQNQEFSRLMLAQVISTSDPPPDDLGDNSPYGAIWTLRFNKDGQYLASAGQSCTVLVWKLQTTENSIQALDDTPYREYQGHTADILDIAWSKNDFLLSSSMDNTVRLWHVSQNDCLCVFQHLNFVTSVKFHPKDDRFFLSSSMDGRIRIWSIPEKRVAFWNEAPGFKHVTAVGFTLDGKTVIAGSDDGYCYFFETQGLKYNTQISIHAKKNKKKGPKVTGIEVMPGMPPTEEKILISTNDSRVRLFNMKDKSLIFKYKGILNTNLQIKATFSDDGYYIISGSEDCHTYIWRTEQTNLSSHLVEESALGDLTLHMPTQSHNSGLSKWLKRRDDESKNNHKSNSKNQTEYFEAHDYTVTAAVFAPAKARQGFKKTNTRRLSAASDMTQEQEGHIIVTADQRGWIKVWRIVSHDDKPSNTRKLLNSTSTMNSSSSSSHGSSSRQK</sequence>
<keyword evidence="1 3" id="KW-0853">WD repeat</keyword>
<feature type="compositionally biased region" description="Polar residues" evidence="4">
    <location>
        <begin position="423"/>
        <end position="432"/>
    </location>
</feature>
<dbReference type="InterPro" id="IPR015943">
    <property type="entry name" value="WD40/YVTN_repeat-like_dom_sf"/>
</dbReference>
<dbReference type="EMBL" id="KV921951">
    <property type="protein sequence ID" value="ORE05175.1"/>
    <property type="molecule type" value="Genomic_DNA"/>
</dbReference>
<dbReference type="Proteomes" id="UP000242414">
    <property type="component" value="Unassembled WGS sequence"/>
</dbReference>
<dbReference type="InterPro" id="IPR001680">
    <property type="entry name" value="WD40_rpt"/>
</dbReference>
<organism evidence="5">
    <name type="scientific">Rhizopus microsporus var. microsporus</name>
    <dbReference type="NCBI Taxonomy" id="86635"/>
    <lineage>
        <taxon>Eukaryota</taxon>
        <taxon>Fungi</taxon>
        <taxon>Fungi incertae sedis</taxon>
        <taxon>Mucoromycota</taxon>
        <taxon>Mucoromycotina</taxon>
        <taxon>Mucoromycetes</taxon>
        <taxon>Mucorales</taxon>
        <taxon>Mucorineae</taxon>
        <taxon>Rhizopodaceae</taxon>
        <taxon>Rhizopus</taxon>
    </lineage>
</organism>
<feature type="region of interest" description="Disordered" evidence="4">
    <location>
        <begin position="525"/>
        <end position="551"/>
    </location>
</feature>
<evidence type="ECO:0000256" key="3">
    <source>
        <dbReference type="PROSITE-ProRule" id="PRU00221"/>
    </source>
</evidence>
<evidence type="ECO:0000256" key="2">
    <source>
        <dbReference type="ARBA" id="ARBA00022737"/>
    </source>
</evidence>
<feature type="compositionally biased region" description="Acidic residues" evidence="4">
    <location>
        <begin position="65"/>
        <end position="84"/>
    </location>
</feature>
<feature type="region of interest" description="Disordered" evidence="4">
    <location>
        <begin position="56"/>
        <end position="101"/>
    </location>
</feature>
<dbReference type="VEuPathDB" id="FungiDB:BCV72DRAFT_336762"/>
<dbReference type="InterPro" id="IPR040324">
    <property type="entry name" value="WDR44/Dgr2"/>
</dbReference>
<feature type="compositionally biased region" description="Low complexity" evidence="4">
    <location>
        <begin position="531"/>
        <end position="551"/>
    </location>
</feature>
<dbReference type="Gene3D" id="2.130.10.10">
    <property type="entry name" value="YVTN repeat-like/Quinoprotein amine dehydrogenase"/>
    <property type="match status" value="1"/>
</dbReference>
<dbReference type="CDD" id="cd00200">
    <property type="entry name" value="WD40"/>
    <property type="match status" value="1"/>
</dbReference>
<reference evidence="5" key="1">
    <citation type="journal article" date="2016" name="Proc. Natl. Acad. Sci. U.S.A.">
        <title>Lipid metabolic changes in an early divergent fungus govern the establishment of a mutualistic symbiosis with endobacteria.</title>
        <authorList>
            <person name="Lastovetsky O.A."/>
            <person name="Gaspar M.L."/>
            <person name="Mondo S.J."/>
            <person name="LaButti K.M."/>
            <person name="Sandor L."/>
            <person name="Grigoriev I.V."/>
            <person name="Henry S.A."/>
            <person name="Pawlowska T.E."/>
        </authorList>
    </citation>
    <scope>NUCLEOTIDE SEQUENCE [LARGE SCALE GENOMIC DNA]</scope>
    <source>
        <strain evidence="5">ATCC 52814</strain>
    </source>
</reference>
<dbReference type="InterPro" id="IPR036322">
    <property type="entry name" value="WD40_repeat_dom_sf"/>
</dbReference>
<dbReference type="PROSITE" id="PS50294">
    <property type="entry name" value="WD_REPEATS_REGION"/>
    <property type="match status" value="2"/>
</dbReference>
<protein>
    <submittedName>
        <fullName evidence="5">WD40 repeat-like protein</fullName>
    </submittedName>
</protein>
<feature type="repeat" description="WD" evidence="3">
    <location>
        <begin position="143"/>
        <end position="177"/>
    </location>
</feature>
<feature type="compositionally biased region" description="Polar residues" evidence="4">
    <location>
        <begin position="86"/>
        <end position="95"/>
    </location>
</feature>
<dbReference type="PROSITE" id="PS50082">
    <property type="entry name" value="WD_REPEATS_2"/>
    <property type="match status" value="3"/>
</dbReference>
<dbReference type="PANTHER" id="PTHR14221:SF0">
    <property type="entry name" value="WD REPEAT-CONTAINING PROTEIN 44"/>
    <property type="match status" value="1"/>
</dbReference>
<evidence type="ECO:0000256" key="1">
    <source>
        <dbReference type="ARBA" id="ARBA00022574"/>
    </source>
</evidence>
<feature type="repeat" description="WD" evidence="3">
    <location>
        <begin position="227"/>
        <end position="261"/>
    </location>
</feature>
<proteinExistence type="predicted"/>
<dbReference type="AlphaFoldDB" id="A0A1X0QZI9"/>
<dbReference type="OrthoDB" id="1932312at2759"/>
<accession>A0A1X0QZI9</accession>
<keyword evidence="2" id="KW-0677">Repeat</keyword>
<dbReference type="PANTHER" id="PTHR14221">
    <property type="entry name" value="WD REPEAT DOMAIN 44"/>
    <property type="match status" value="1"/>
</dbReference>
<feature type="region of interest" description="Disordered" evidence="4">
    <location>
        <begin position="422"/>
        <end position="455"/>
    </location>
</feature>
<dbReference type="SMART" id="SM00320">
    <property type="entry name" value="WD40"/>
    <property type="match status" value="6"/>
</dbReference>
<feature type="repeat" description="WD" evidence="3">
    <location>
        <begin position="187"/>
        <end position="227"/>
    </location>
</feature>
<gene>
    <name evidence="5" type="ORF">BCV72DRAFT_336762</name>
</gene>